<evidence type="ECO:0000259" key="13">
    <source>
        <dbReference type="Pfam" id="PF02875"/>
    </source>
</evidence>
<comment type="catalytic activity">
    <reaction evidence="10 11">
        <text>D-alanyl-D-alanine + UDP-N-acetyl-alpha-D-muramoyl-L-alanyl-gamma-D-glutamyl-meso-2,6-diaminopimelate + ATP = UDP-N-acetyl-alpha-D-muramoyl-L-alanyl-gamma-D-glutamyl-meso-2,6-diaminopimeloyl-D-alanyl-D-alanine + ADP + phosphate + H(+)</text>
        <dbReference type="Rhea" id="RHEA:28374"/>
        <dbReference type="ChEBI" id="CHEBI:15378"/>
        <dbReference type="ChEBI" id="CHEBI:30616"/>
        <dbReference type="ChEBI" id="CHEBI:43474"/>
        <dbReference type="ChEBI" id="CHEBI:57822"/>
        <dbReference type="ChEBI" id="CHEBI:61386"/>
        <dbReference type="ChEBI" id="CHEBI:83905"/>
        <dbReference type="ChEBI" id="CHEBI:456216"/>
        <dbReference type="EC" id="6.3.2.10"/>
    </reaction>
</comment>
<keyword evidence="8 10" id="KW-0131">Cell cycle</keyword>
<dbReference type="SUPFAM" id="SSF63418">
    <property type="entry name" value="MurE/MurF N-terminal domain"/>
    <property type="match status" value="1"/>
</dbReference>
<dbReference type="GO" id="GO:0047480">
    <property type="term" value="F:UDP-N-acetylmuramoyl-tripeptide-D-alanyl-D-alanine ligase activity"/>
    <property type="evidence" value="ECO:0007669"/>
    <property type="project" value="UniProtKB-UniRule"/>
</dbReference>
<evidence type="ECO:0000259" key="12">
    <source>
        <dbReference type="Pfam" id="PF01225"/>
    </source>
</evidence>
<comment type="similarity">
    <text evidence="10">Belongs to the MurCDEF family. MurF subfamily.</text>
</comment>
<dbReference type="InterPro" id="IPR036615">
    <property type="entry name" value="Mur_ligase_C_dom_sf"/>
</dbReference>
<dbReference type="InterPro" id="IPR005863">
    <property type="entry name" value="UDP-N-AcMur_synth"/>
</dbReference>
<keyword evidence="4 10" id="KW-0547">Nucleotide-binding</keyword>
<dbReference type="Pfam" id="PF02875">
    <property type="entry name" value="Mur_ligase_C"/>
    <property type="match status" value="1"/>
</dbReference>
<protein>
    <recommendedName>
        <fullName evidence="10 11">UDP-N-acetylmuramoyl-tripeptide--D-alanyl-D-alanine ligase</fullName>
        <ecNumber evidence="10 11">6.3.2.10</ecNumber>
    </recommendedName>
    <alternativeName>
        <fullName evidence="10">D-alanyl-D-alanine-adding enzyme</fullName>
    </alternativeName>
</protein>
<dbReference type="Pfam" id="PF01225">
    <property type="entry name" value="Mur_ligase"/>
    <property type="match status" value="1"/>
</dbReference>
<dbReference type="PANTHER" id="PTHR43024">
    <property type="entry name" value="UDP-N-ACETYLMURAMOYL-TRIPEPTIDE--D-ALANYL-D-ALANINE LIGASE"/>
    <property type="match status" value="1"/>
</dbReference>
<evidence type="ECO:0000313" key="15">
    <source>
        <dbReference type="EMBL" id="RRN43465.1"/>
    </source>
</evidence>
<dbReference type="InterPro" id="IPR035911">
    <property type="entry name" value="MurE/MurF_N"/>
</dbReference>
<proteinExistence type="inferred from homology"/>
<evidence type="ECO:0000256" key="10">
    <source>
        <dbReference type="HAMAP-Rule" id="MF_02019"/>
    </source>
</evidence>
<keyword evidence="2 10" id="KW-0436">Ligase</keyword>
<dbReference type="InterPro" id="IPR004101">
    <property type="entry name" value="Mur_ligase_C"/>
</dbReference>
<evidence type="ECO:0000256" key="9">
    <source>
        <dbReference type="ARBA" id="ARBA00023316"/>
    </source>
</evidence>
<dbReference type="InterPro" id="IPR013221">
    <property type="entry name" value="Mur_ligase_cen"/>
</dbReference>
<comment type="pathway">
    <text evidence="10 11">Cell wall biogenesis; peptidoglycan biosynthesis.</text>
</comment>
<reference evidence="15 16" key="1">
    <citation type="submission" date="2018-11" db="EMBL/GenBank/DDBJ databases">
        <title>Genome sequencing of Lautropia sp. KCOM 2505 (= ChDC F240).</title>
        <authorList>
            <person name="Kook J.-K."/>
            <person name="Park S.-N."/>
            <person name="Lim Y.K."/>
        </authorList>
    </citation>
    <scope>NUCLEOTIDE SEQUENCE [LARGE SCALE GENOMIC DNA]</scope>
    <source>
        <strain evidence="15 16">KCOM 2505</strain>
    </source>
</reference>
<dbReference type="OrthoDB" id="9801978at2"/>
<comment type="caution">
    <text evidence="15">The sequence shown here is derived from an EMBL/GenBank/DDBJ whole genome shotgun (WGS) entry which is preliminary data.</text>
</comment>
<organism evidence="15 16">
    <name type="scientific">Lautropia dentalis</name>
    <dbReference type="NCBI Taxonomy" id="2490857"/>
    <lineage>
        <taxon>Bacteria</taxon>
        <taxon>Pseudomonadati</taxon>
        <taxon>Pseudomonadota</taxon>
        <taxon>Betaproteobacteria</taxon>
        <taxon>Burkholderiales</taxon>
        <taxon>Burkholderiaceae</taxon>
        <taxon>Lautropia</taxon>
    </lineage>
</organism>
<dbReference type="Gene3D" id="3.90.190.20">
    <property type="entry name" value="Mur ligase, C-terminal domain"/>
    <property type="match status" value="1"/>
</dbReference>
<dbReference type="SUPFAM" id="SSF53623">
    <property type="entry name" value="MurD-like peptide ligases, catalytic domain"/>
    <property type="match status" value="1"/>
</dbReference>
<dbReference type="EMBL" id="RRUE01000002">
    <property type="protein sequence ID" value="RRN43465.1"/>
    <property type="molecule type" value="Genomic_DNA"/>
</dbReference>
<keyword evidence="16" id="KW-1185">Reference proteome</keyword>
<feature type="domain" description="Mur ligase N-terminal catalytic" evidence="12">
    <location>
        <begin position="24"/>
        <end position="95"/>
    </location>
</feature>
<evidence type="ECO:0000256" key="3">
    <source>
        <dbReference type="ARBA" id="ARBA00022618"/>
    </source>
</evidence>
<dbReference type="GO" id="GO:0009252">
    <property type="term" value="P:peptidoglycan biosynthetic process"/>
    <property type="evidence" value="ECO:0007669"/>
    <property type="project" value="UniProtKB-UniRule"/>
</dbReference>
<dbReference type="Pfam" id="PF08245">
    <property type="entry name" value="Mur_ligase_M"/>
    <property type="match status" value="1"/>
</dbReference>
<dbReference type="GO" id="GO:0051301">
    <property type="term" value="P:cell division"/>
    <property type="evidence" value="ECO:0007669"/>
    <property type="project" value="UniProtKB-KW"/>
</dbReference>
<dbReference type="Gene3D" id="3.40.1190.10">
    <property type="entry name" value="Mur-like, catalytic domain"/>
    <property type="match status" value="1"/>
</dbReference>
<accession>A0A3R8MPE5</accession>
<evidence type="ECO:0000256" key="11">
    <source>
        <dbReference type="RuleBase" id="RU004136"/>
    </source>
</evidence>
<dbReference type="PANTHER" id="PTHR43024:SF1">
    <property type="entry name" value="UDP-N-ACETYLMURAMOYL-TRIPEPTIDE--D-ALANYL-D-ALANINE LIGASE"/>
    <property type="match status" value="1"/>
</dbReference>
<dbReference type="Gene3D" id="3.40.1390.10">
    <property type="entry name" value="MurE/MurF, N-terminal domain"/>
    <property type="match status" value="1"/>
</dbReference>
<feature type="domain" description="Mur ligase central" evidence="14">
    <location>
        <begin position="106"/>
        <end position="302"/>
    </location>
</feature>
<dbReference type="SUPFAM" id="SSF53244">
    <property type="entry name" value="MurD-like peptide ligases, peptide-binding domain"/>
    <property type="match status" value="1"/>
</dbReference>
<evidence type="ECO:0000256" key="1">
    <source>
        <dbReference type="ARBA" id="ARBA00022490"/>
    </source>
</evidence>
<dbReference type="HAMAP" id="MF_02019">
    <property type="entry name" value="MurF"/>
    <property type="match status" value="1"/>
</dbReference>
<dbReference type="EC" id="6.3.2.10" evidence="10 11"/>
<keyword evidence="7 10" id="KW-0573">Peptidoglycan synthesis</keyword>
<dbReference type="GO" id="GO:0071555">
    <property type="term" value="P:cell wall organization"/>
    <property type="evidence" value="ECO:0007669"/>
    <property type="project" value="UniProtKB-KW"/>
</dbReference>
<comment type="subcellular location">
    <subcellularLocation>
        <location evidence="10 11">Cytoplasm</location>
    </subcellularLocation>
</comment>
<evidence type="ECO:0000259" key="14">
    <source>
        <dbReference type="Pfam" id="PF08245"/>
    </source>
</evidence>
<comment type="function">
    <text evidence="10 11">Involved in cell wall formation. Catalyzes the final step in the synthesis of UDP-N-acetylmuramoyl-pentapeptide, the precursor of murein.</text>
</comment>
<dbReference type="GO" id="GO:0005737">
    <property type="term" value="C:cytoplasm"/>
    <property type="evidence" value="ECO:0007669"/>
    <property type="project" value="UniProtKB-SubCell"/>
</dbReference>
<dbReference type="NCBIfam" id="TIGR01143">
    <property type="entry name" value="murF"/>
    <property type="match status" value="1"/>
</dbReference>
<keyword evidence="5 10" id="KW-0067">ATP-binding</keyword>
<dbReference type="GO" id="GO:0008360">
    <property type="term" value="P:regulation of cell shape"/>
    <property type="evidence" value="ECO:0007669"/>
    <property type="project" value="UniProtKB-KW"/>
</dbReference>
<evidence type="ECO:0000313" key="16">
    <source>
        <dbReference type="Proteomes" id="UP000270261"/>
    </source>
</evidence>
<evidence type="ECO:0000256" key="2">
    <source>
        <dbReference type="ARBA" id="ARBA00022598"/>
    </source>
</evidence>
<keyword evidence="9 10" id="KW-0961">Cell wall biogenesis/degradation</keyword>
<gene>
    <name evidence="10 15" type="primary">murF</name>
    <name evidence="15" type="ORF">EHV23_08350</name>
</gene>
<evidence type="ECO:0000256" key="5">
    <source>
        <dbReference type="ARBA" id="ARBA00022840"/>
    </source>
</evidence>
<keyword evidence="6 10" id="KW-0133">Cell shape</keyword>
<sequence>MFDLQNLASWLPEVIVFGGDEGRFTGVTTDSRQVRPGDLYIALRGERFDGHDFIDAAIAAGAAGVASEVRFERAGVLTLWVPDTRLALGALAAGWRARFGLPLIAVTGSNGKTTVKEMIAAILVAHVGEQAAFATRGNFNNDIGVPLTLLRLTDAHRMGVVEMGMNHSGEIAGLAAMTRPQVALVLNAQREHQEFMDGPEATARENGSVFGALTPDGTAVFPGDDPCTPIWQQLAAGKRVMHFGLVADEAALNGADPLQVAAARDARPGHFRARLGSEMVDIRLNIAGRHNVRNALAAAACALALGIPAATIVRGLAAFVPVNGRLRLVHTPAGVPLIDDTYNANPDSMRAAIDVLADQPAPRLLVMGDMGETGTQATEFHREVGDYARSRGIEHIWTVGNDMQAAAAAAGERARHWPTVDALLDAHATAPQAAASVLVKGSRFMKMERIVQAWAALATPAGEH</sequence>
<dbReference type="InterPro" id="IPR051046">
    <property type="entry name" value="MurCDEF_CellWall_CoF430Synth"/>
</dbReference>
<dbReference type="GO" id="GO:0005524">
    <property type="term" value="F:ATP binding"/>
    <property type="evidence" value="ECO:0007669"/>
    <property type="project" value="UniProtKB-UniRule"/>
</dbReference>
<dbReference type="GO" id="GO:0008766">
    <property type="term" value="F:UDP-N-acetylmuramoylalanyl-D-glutamyl-2,6-diaminopimelate-D-alanyl-D-alanine ligase activity"/>
    <property type="evidence" value="ECO:0007669"/>
    <property type="project" value="RHEA"/>
</dbReference>
<feature type="domain" description="Mur ligase C-terminal" evidence="13">
    <location>
        <begin position="324"/>
        <end position="443"/>
    </location>
</feature>
<dbReference type="Proteomes" id="UP000270261">
    <property type="component" value="Unassembled WGS sequence"/>
</dbReference>
<evidence type="ECO:0000256" key="7">
    <source>
        <dbReference type="ARBA" id="ARBA00022984"/>
    </source>
</evidence>
<dbReference type="AlphaFoldDB" id="A0A3R8MPE5"/>
<evidence type="ECO:0000256" key="4">
    <source>
        <dbReference type="ARBA" id="ARBA00022741"/>
    </source>
</evidence>
<evidence type="ECO:0000256" key="6">
    <source>
        <dbReference type="ARBA" id="ARBA00022960"/>
    </source>
</evidence>
<feature type="binding site" evidence="10">
    <location>
        <begin position="108"/>
        <end position="114"/>
    </location>
    <ligand>
        <name>ATP</name>
        <dbReference type="ChEBI" id="CHEBI:30616"/>
    </ligand>
</feature>
<evidence type="ECO:0000256" key="8">
    <source>
        <dbReference type="ARBA" id="ARBA00023306"/>
    </source>
</evidence>
<keyword evidence="3 10" id="KW-0132">Cell division</keyword>
<dbReference type="InterPro" id="IPR000713">
    <property type="entry name" value="Mur_ligase_N"/>
</dbReference>
<name>A0A3R8MPE5_9BURK</name>
<dbReference type="InterPro" id="IPR036565">
    <property type="entry name" value="Mur-like_cat_sf"/>
</dbReference>
<dbReference type="UniPathway" id="UPA00219"/>
<keyword evidence="1 10" id="KW-0963">Cytoplasm</keyword>
<dbReference type="RefSeq" id="WP_125095677.1">
    <property type="nucleotide sequence ID" value="NZ_RRUE01000002.1"/>
</dbReference>